<dbReference type="InterPro" id="IPR023210">
    <property type="entry name" value="NADP_OxRdtase_dom"/>
</dbReference>
<dbReference type="Pfam" id="PF00248">
    <property type="entry name" value="Aldo_ket_red"/>
    <property type="match status" value="1"/>
</dbReference>
<dbReference type="PANTHER" id="PTHR43150">
    <property type="entry name" value="HYPERKINETIC, ISOFORM M"/>
    <property type="match status" value="1"/>
</dbReference>
<evidence type="ECO:0000256" key="1">
    <source>
        <dbReference type="ARBA" id="ARBA00006515"/>
    </source>
</evidence>
<proteinExistence type="inferred from homology"/>
<accession>A0AA40YE02</accession>
<dbReference type="InterPro" id="IPR005399">
    <property type="entry name" value="K_chnl_volt-dep_bsu_KCNAB-rel"/>
</dbReference>
<evidence type="ECO:0000256" key="2">
    <source>
        <dbReference type="ARBA" id="ARBA00022857"/>
    </source>
</evidence>
<dbReference type="SUPFAM" id="SSF51430">
    <property type="entry name" value="NAD(P)-linked oxidoreductase"/>
    <property type="match status" value="1"/>
</dbReference>
<dbReference type="CDD" id="cd19074">
    <property type="entry name" value="Aldo_ket_red_shaker-like"/>
    <property type="match status" value="1"/>
</dbReference>
<dbReference type="EMBL" id="JADUOV010000007">
    <property type="protein sequence ID" value="MBH1790586.1"/>
    <property type="molecule type" value="Genomic_DNA"/>
</dbReference>
<organism evidence="5 6">
    <name type="scientific">Stenotrophomonas maltophilia</name>
    <name type="common">Pseudomonas maltophilia</name>
    <name type="synonym">Xanthomonas maltophilia</name>
    <dbReference type="NCBI Taxonomy" id="40324"/>
    <lineage>
        <taxon>Bacteria</taxon>
        <taxon>Pseudomonadati</taxon>
        <taxon>Pseudomonadota</taxon>
        <taxon>Gammaproteobacteria</taxon>
        <taxon>Lysobacterales</taxon>
        <taxon>Lysobacteraceae</taxon>
        <taxon>Stenotrophomonas</taxon>
        <taxon>Stenotrophomonas maltophilia group</taxon>
    </lineage>
</organism>
<name>A0AA40YE02_STEMA</name>
<gene>
    <name evidence="5" type="ORF">I5V89_11950</name>
</gene>
<reference evidence="5" key="1">
    <citation type="submission" date="2020-11" db="EMBL/GenBank/DDBJ databases">
        <title>Enhanced detection system for hospital associated transmission using whole genome sequencing surveillance.</title>
        <authorList>
            <person name="Harrison L.H."/>
            <person name="Van Tyne D."/>
            <person name="Marsh J.W."/>
            <person name="Griffith M.P."/>
            <person name="Snyder D.J."/>
            <person name="Cooper V.S."/>
            <person name="Mustapha M."/>
        </authorList>
    </citation>
    <scope>NUCLEOTIDE SEQUENCE</scope>
    <source>
        <strain evidence="5">STEN00053</strain>
    </source>
</reference>
<dbReference type="Gene3D" id="3.20.20.100">
    <property type="entry name" value="NADP-dependent oxidoreductase domain"/>
    <property type="match status" value="1"/>
</dbReference>
<dbReference type="PANTHER" id="PTHR43150:SF2">
    <property type="entry name" value="HYPERKINETIC, ISOFORM M"/>
    <property type="match status" value="1"/>
</dbReference>
<dbReference type="InterPro" id="IPR036812">
    <property type="entry name" value="NAD(P)_OxRdtase_dom_sf"/>
</dbReference>
<evidence type="ECO:0000256" key="3">
    <source>
        <dbReference type="ARBA" id="ARBA00023002"/>
    </source>
</evidence>
<evidence type="ECO:0000259" key="4">
    <source>
        <dbReference type="Pfam" id="PF00248"/>
    </source>
</evidence>
<comment type="caution">
    <text evidence="5">The sequence shown here is derived from an EMBL/GenBank/DDBJ whole genome shotgun (WGS) entry which is preliminary data.</text>
</comment>
<feature type="domain" description="NADP-dependent oxidoreductase" evidence="4">
    <location>
        <begin position="4"/>
        <end position="296"/>
    </location>
</feature>
<dbReference type="PRINTS" id="PR01577">
    <property type="entry name" value="KCNABCHANNEL"/>
</dbReference>
<dbReference type="Proteomes" id="UP000634179">
    <property type="component" value="Unassembled WGS sequence"/>
</dbReference>
<keyword evidence="3" id="KW-0560">Oxidoreductase</keyword>
<sequence>MSVLSLGTWLSVGQRLSNSDGARLLSQAYHRGINLFDTAQNYGWGGAQTELGRAIRDAGWQRDTYSICSKAFYGAKPDDQLKPTQRGLGRKHLVEECDAALTRLGLEYLDIYLCHSQDANVSVGEIVWTMHSLIVQGKVLHWGTSKWPAGLVAEAHDFALSNHLIGPSVEQPEYNLVATRAVEEDLPDLIDRYGMGLLTWSPLKQGILAGRYDQGIPPGSRLSFRDFTTLRDHAGEAQFLRWVEAAKGIERISKALGVSRAQLSIAWCLQNRLVSSVLLGCSEGTQLAECLKSVDVASSITPELWLELHSLGQC</sequence>
<evidence type="ECO:0000313" key="6">
    <source>
        <dbReference type="Proteomes" id="UP000634179"/>
    </source>
</evidence>
<dbReference type="GO" id="GO:0016491">
    <property type="term" value="F:oxidoreductase activity"/>
    <property type="evidence" value="ECO:0007669"/>
    <property type="project" value="UniProtKB-KW"/>
</dbReference>
<evidence type="ECO:0000313" key="5">
    <source>
        <dbReference type="EMBL" id="MBH1790586.1"/>
    </source>
</evidence>
<protein>
    <submittedName>
        <fullName evidence="5">Aldo/keto reductase family protein</fullName>
    </submittedName>
</protein>
<dbReference type="AlphaFoldDB" id="A0AA40YE02"/>
<keyword evidence="2" id="KW-0521">NADP</keyword>
<comment type="similarity">
    <text evidence="1">Belongs to the shaker potassium channel beta subunit family.</text>
</comment>